<evidence type="ECO:0000313" key="6">
    <source>
        <dbReference type="EMBL" id="TGG80564.1"/>
    </source>
</evidence>
<name>A0A6C1C9S9_9ACTN</name>
<accession>A0A6C1C9S9</accession>
<dbReference type="RefSeq" id="WP_016470550.1">
    <property type="nucleotide sequence ID" value="NZ_BBQG01000008.1"/>
</dbReference>
<organism evidence="6 7">
    <name type="scientific">Streptomyces albus</name>
    <dbReference type="NCBI Taxonomy" id="1888"/>
    <lineage>
        <taxon>Bacteria</taxon>
        <taxon>Bacillati</taxon>
        <taxon>Actinomycetota</taxon>
        <taxon>Actinomycetes</taxon>
        <taxon>Kitasatosporales</taxon>
        <taxon>Streptomycetaceae</taxon>
        <taxon>Streptomyces</taxon>
    </lineage>
</organism>
<dbReference type="GO" id="GO:0022857">
    <property type="term" value="F:transmembrane transporter activity"/>
    <property type="evidence" value="ECO:0007669"/>
    <property type="project" value="InterPro"/>
</dbReference>
<evidence type="ECO:0000313" key="7">
    <source>
        <dbReference type="Proteomes" id="UP000298111"/>
    </source>
</evidence>
<keyword evidence="2" id="KW-1003">Cell membrane</keyword>
<reference evidence="6 7" key="1">
    <citation type="submission" date="2018-10" db="EMBL/GenBank/DDBJ databases">
        <title>Isolation of pseudouridimycin from Streptomyces albus DSM 40763.</title>
        <authorList>
            <person name="Rosenqvist P."/>
            <person name="Metsae-Ketelae M."/>
            <person name="Virta P."/>
        </authorList>
    </citation>
    <scope>NUCLEOTIDE SEQUENCE [LARGE SCALE GENOMIC DNA]</scope>
    <source>
        <strain evidence="6 7">DSM 40763</strain>
    </source>
</reference>
<keyword evidence="4" id="KW-1133">Transmembrane helix</keyword>
<protein>
    <submittedName>
        <fullName evidence="6">MFS transporter</fullName>
    </submittedName>
</protein>
<comment type="subcellular location">
    <subcellularLocation>
        <location evidence="1">Cell membrane</location>
        <topology evidence="1">Multi-pass membrane protein</topology>
    </subcellularLocation>
</comment>
<dbReference type="InterPro" id="IPR011701">
    <property type="entry name" value="MFS"/>
</dbReference>
<dbReference type="PANTHER" id="PTHR43124">
    <property type="entry name" value="PURINE EFFLUX PUMP PBUE"/>
    <property type="match status" value="1"/>
</dbReference>
<keyword evidence="3" id="KW-0812">Transmembrane</keyword>
<dbReference type="SUPFAM" id="SSF103473">
    <property type="entry name" value="MFS general substrate transporter"/>
    <property type="match status" value="1"/>
</dbReference>
<dbReference type="Gene3D" id="1.20.1250.20">
    <property type="entry name" value="MFS general substrate transporter like domains"/>
    <property type="match status" value="1"/>
</dbReference>
<evidence type="ECO:0000256" key="4">
    <source>
        <dbReference type="ARBA" id="ARBA00022989"/>
    </source>
</evidence>
<gene>
    <name evidence="6" type="ORF">D8771_22560</name>
</gene>
<evidence type="ECO:0000256" key="2">
    <source>
        <dbReference type="ARBA" id="ARBA00022475"/>
    </source>
</evidence>
<keyword evidence="5" id="KW-0472">Membrane</keyword>
<evidence type="ECO:0000256" key="3">
    <source>
        <dbReference type="ARBA" id="ARBA00022692"/>
    </source>
</evidence>
<evidence type="ECO:0000256" key="1">
    <source>
        <dbReference type="ARBA" id="ARBA00004651"/>
    </source>
</evidence>
<dbReference type="Pfam" id="PF07690">
    <property type="entry name" value="MFS_1"/>
    <property type="match status" value="1"/>
</dbReference>
<dbReference type="Proteomes" id="UP000298111">
    <property type="component" value="Unassembled WGS sequence"/>
</dbReference>
<dbReference type="InterPro" id="IPR020846">
    <property type="entry name" value="MFS_dom"/>
</dbReference>
<proteinExistence type="predicted"/>
<dbReference type="EMBL" id="RCIY01000069">
    <property type="protein sequence ID" value="TGG80564.1"/>
    <property type="molecule type" value="Genomic_DNA"/>
</dbReference>
<evidence type="ECO:0000256" key="5">
    <source>
        <dbReference type="ARBA" id="ARBA00023136"/>
    </source>
</evidence>
<dbReference type="InterPro" id="IPR050189">
    <property type="entry name" value="MFS_Efflux_Transporters"/>
</dbReference>
<dbReference type="GeneID" id="75180629"/>
<sequence>MSALRWAAALGNADWHLCAPLLVALAAAWHTDIATVTTGVAAYSLGQGLALPLWGWLADRYGPGCSLRTGLVVAAAASVGSALCPGPGWWVALRTAAGAGFATVTPSVSLYFETLRPAPARQRAFAALTTVTAASALASPLLADTALSIGSWRPAFAVIALLTVVTVWRIGAVCPHPLPAAPPARGRAPASGPGPEPLPATRARPDPAPLPAAYAYATVLGLGAAEGTVMLGLPSLLAPALATTGAATATSAVLVSYALGVLGSTLVLRRHARLWRPARLLATGGTLGAGGAVLAALVPGAAVLMVCAALLGTAWGYLHTTLQTWLPRLFPPSARARAASLFSAAAILASSATVAVTTSLLQEGRHTVVFATGAALCAALTCWTLLVARRRWR</sequence>
<dbReference type="AlphaFoldDB" id="A0A6C1C9S9"/>
<comment type="caution">
    <text evidence="6">The sequence shown here is derived from an EMBL/GenBank/DDBJ whole genome shotgun (WGS) entry which is preliminary data.</text>
</comment>
<dbReference type="PANTHER" id="PTHR43124:SF3">
    <property type="entry name" value="CHLORAMPHENICOL EFFLUX PUMP RV0191"/>
    <property type="match status" value="1"/>
</dbReference>
<dbReference type="PROSITE" id="PS50850">
    <property type="entry name" value="MFS"/>
    <property type="match status" value="1"/>
</dbReference>
<dbReference type="InterPro" id="IPR036259">
    <property type="entry name" value="MFS_trans_sf"/>
</dbReference>
<dbReference type="GO" id="GO:0005886">
    <property type="term" value="C:plasma membrane"/>
    <property type="evidence" value="ECO:0007669"/>
    <property type="project" value="UniProtKB-SubCell"/>
</dbReference>